<evidence type="ECO:0000313" key="1">
    <source>
        <dbReference type="EMBL" id="CAF1195950.1"/>
    </source>
</evidence>
<dbReference type="AlphaFoldDB" id="A0A814VW84"/>
<sequence length="165" mass="19181">MQNSTKRDYQIKRTELFDGDVHLQQLSNHHCPMMARSCCCIKSACGCDSYCDVASTIQVEGELAGLYWYSIDQAFLLSQYSTFSLSFVQANIKLEKYSGLQIYFHEQTQEEKFQRKYRNELDRFLSKGNLTVREDGCVVEQIHLNNLSQEENQDLDCENDLNVSY</sequence>
<protein>
    <submittedName>
        <fullName evidence="1">Uncharacterized protein</fullName>
    </submittedName>
</protein>
<dbReference type="Proteomes" id="UP000663836">
    <property type="component" value="Unassembled WGS sequence"/>
</dbReference>
<dbReference type="EMBL" id="CAJOBD010008399">
    <property type="protein sequence ID" value="CAF4111753.1"/>
    <property type="molecule type" value="Genomic_DNA"/>
</dbReference>
<accession>A0A814VW84</accession>
<evidence type="ECO:0000313" key="3">
    <source>
        <dbReference type="Proteomes" id="UP000663864"/>
    </source>
</evidence>
<reference evidence="1" key="1">
    <citation type="submission" date="2021-02" db="EMBL/GenBank/DDBJ databases">
        <authorList>
            <person name="Nowell W R."/>
        </authorList>
    </citation>
    <scope>NUCLEOTIDE SEQUENCE</scope>
</reference>
<dbReference type="Proteomes" id="UP000663864">
    <property type="component" value="Unassembled WGS sequence"/>
</dbReference>
<dbReference type="EMBL" id="CAJNOT010001417">
    <property type="protein sequence ID" value="CAF1195950.1"/>
    <property type="molecule type" value="Genomic_DNA"/>
</dbReference>
<gene>
    <name evidence="2" type="ORF">JBS370_LOCUS32229</name>
    <name evidence="1" type="ORF">ZHD862_LOCUS22575</name>
</gene>
<name>A0A814VW84_9BILA</name>
<proteinExistence type="predicted"/>
<organism evidence="1 3">
    <name type="scientific">Rotaria sordida</name>
    <dbReference type="NCBI Taxonomy" id="392033"/>
    <lineage>
        <taxon>Eukaryota</taxon>
        <taxon>Metazoa</taxon>
        <taxon>Spiralia</taxon>
        <taxon>Gnathifera</taxon>
        <taxon>Rotifera</taxon>
        <taxon>Eurotatoria</taxon>
        <taxon>Bdelloidea</taxon>
        <taxon>Philodinida</taxon>
        <taxon>Philodinidae</taxon>
        <taxon>Rotaria</taxon>
    </lineage>
</organism>
<evidence type="ECO:0000313" key="2">
    <source>
        <dbReference type="EMBL" id="CAF4111753.1"/>
    </source>
</evidence>
<comment type="caution">
    <text evidence="1">The sequence shown here is derived from an EMBL/GenBank/DDBJ whole genome shotgun (WGS) entry which is preliminary data.</text>
</comment>